<comment type="caution">
    <text evidence="15">The sequence shown here is derived from an EMBL/GenBank/DDBJ whole genome shotgun (WGS) entry which is preliminary data.</text>
</comment>
<dbReference type="RefSeq" id="WP_161083617.1">
    <property type="nucleotide sequence ID" value="NZ_WWCX01000014.1"/>
</dbReference>
<evidence type="ECO:0000256" key="9">
    <source>
        <dbReference type="ARBA" id="ARBA00023237"/>
    </source>
</evidence>
<feature type="domain" description="TonB-dependent receptor plug" evidence="14">
    <location>
        <begin position="58"/>
        <end position="178"/>
    </location>
</feature>
<feature type="chain" id="PRO_5032371279" evidence="12">
    <location>
        <begin position="30"/>
        <end position="800"/>
    </location>
</feature>
<keyword evidence="12" id="KW-0732">Signal</keyword>
<keyword evidence="6 11" id="KW-0798">TonB box</keyword>
<dbReference type="Gene3D" id="2.40.170.20">
    <property type="entry name" value="TonB-dependent receptor, beta-barrel domain"/>
    <property type="match status" value="1"/>
</dbReference>
<keyword evidence="4 10" id="KW-1134">Transmembrane beta strand</keyword>
<evidence type="ECO:0000256" key="4">
    <source>
        <dbReference type="ARBA" id="ARBA00022452"/>
    </source>
</evidence>
<evidence type="ECO:0000259" key="14">
    <source>
        <dbReference type="Pfam" id="PF07715"/>
    </source>
</evidence>
<gene>
    <name evidence="15" type="ORF">GTP90_11295</name>
</gene>
<evidence type="ECO:0000313" key="15">
    <source>
        <dbReference type="EMBL" id="MYM94443.1"/>
    </source>
</evidence>
<keyword evidence="3 10" id="KW-0813">Transport</keyword>
<keyword evidence="9 10" id="KW-0998">Cell outer membrane</keyword>
<dbReference type="GO" id="GO:0009279">
    <property type="term" value="C:cell outer membrane"/>
    <property type="evidence" value="ECO:0007669"/>
    <property type="project" value="UniProtKB-SubCell"/>
</dbReference>
<dbReference type="Proteomes" id="UP000447355">
    <property type="component" value="Unassembled WGS sequence"/>
</dbReference>
<dbReference type="InterPro" id="IPR037066">
    <property type="entry name" value="Plug_dom_sf"/>
</dbReference>
<accession>A0A845GIP5</accession>
<dbReference type="PROSITE" id="PS52016">
    <property type="entry name" value="TONB_DEPENDENT_REC_3"/>
    <property type="match status" value="1"/>
</dbReference>
<evidence type="ECO:0000256" key="8">
    <source>
        <dbReference type="ARBA" id="ARBA00023170"/>
    </source>
</evidence>
<evidence type="ECO:0000256" key="7">
    <source>
        <dbReference type="ARBA" id="ARBA00023136"/>
    </source>
</evidence>
<protein>
    <submittedName>
        <fullName evidence="15">TonB-dependent receptor</fullName>
    </submittedName>
</protein>
<dbReference type="InterPro" id="IPR036942">
    <property type="entry name" value="Beta-barrel_TonB_sf"/>
</dbReference>
<keyword evidence="7 10" id="KW-0472">Membrane</keyword>
<evidence type="ECO:0000256" key="3">
    <source>
        <dbReference type="ARBA" id="ARBA00022448"/>
    </source>
</evidence>
<dbReference type="PANTHER" id="PTHR47234:SF3">
    <property type="entry name" value="SECRETIN_TONB SHORT N-TERMINAL DOMAIN-CONTAINING PROTEIN"/>
    <property type="match status" value="1"/>
</dbReference>
<dbReference type="AlphaFoldDB" id="A0A845GIP5"/>
<evidence type="ECO:0000256" key="1">
    <source>
        <dbReference type="ARBA" id="ARBA00004571"/>
    </source>
</evidence>
<feature type="signal peptide" evidence="12">
    <location>
        <begin position="1"/>
        <end position="29"/>
    </location>
</feature>
<comment type="similarity">
    <text evidence="2 10 11">Belongs to the TonB-dependent receptor family.</text>
</comment>
<evidence type="ECO:0000256" key="6">
    <source>
        <dbReference type="ARBA" id="ARBA00023077"/>
    </source>
</evidence>
<comment type="subcellular location">
    <subcellularLocation>
        <location evidence="1 10">Cell outer membrane</location>
        <topology evidence="1 10">Multi-pass membrane protein</topology>
    </subcellularLocation>
</comment>
<dbReference type="InterPro" id="IPR039426">
    <property type="entry name" value="TonB-dep_rcpt-like"/>
</dbReference>
<dbReference type="SUPFAM" id="SSF56935">
    <property type="entry name" value="Porins"/>
    <property type="match status" value="1"/>
</dbReference>
<evidence type="ECO:0000256" key="10">
    <source>
        <dbReference type="PROSITE-ProRule" id="PRU01360"/>
    </source>
</evidence>
<name>A0A845GIP5_9BURK</name>
<evidence type="ECO:0000313" key="16">
    <source>
        <dbReference type="Proteomes" id="UP000447355"/>
    </source>
</evidence>
<evidence type="ECO:0000259" key="13">
    <source>
        <dbReference type="Pfam" id="PF00593"/>
    </source>
</evidence>
<reference evidence="15" key="1">
    <citation type="submission" date="2019-12" db="EMBL/GenBank/DDBJ databases">
        <title>Novel species isolated from a subtropical stream in China.</title>
        <authorList>
            <person name="Lu H."/>
        </authorList>
    </citation>
    <scope>NUCLEOTIDE SEQUENCE [LARGE SCALE GENOMIC DNA]</scope>
    <source>
        <strain evidence="15">FT81W</strain>
    </source>
</reference>
<organism evidence="15 16">
    <name type="scientific">Duganella vulcania</name>
    <dbReference type="NCBI Taxonomy" id="2692166"/>
    <lineage>
        <taxon>Bacteria</taxon>
        <taxon>Pseudomonadati</taxon>
        <taxon>Pseudomonadota</taxon>
        <taxon>Betaproteobacteria</taxon>
        <taxon>Burkholderiales</taxon>
        <taxon>Oxalobacteraceae</taxon>
        <taxon>Telluria group</taxon>
        <taxon>Duganella</taxon>
    </lineage>
</organism>
<keyword evidence="5 10" id="KW-0812">Transmembrane</keyword>
<dbReference type="Pfam" id="PF07715">
    <property type="entry name" value="Plug"/>
    <property type="match status" value="1"/>
</dbReference>
<evidence type="ECO:0000256" key="5">
    <source>
        <dbReference type="ARBA" id="ARBA00022692"/>
    </source>
</evidence>
<dbReference type="Pfam" id="PF00593">
    <property type="entry name" value="TonB_dep_Rec_b-barrel"/>
    <property type="match status" value="1"/>
</dbReference>
<dbReference type="EMBL" id="WWCX01000014">
    <property type="protein sequence ID" value="MYM94443.1"/>
    <property type="molecule type" value="Genomic_DNA"/>
</dbReference>
<dbReference type="Gene3D" id="2.170.130.10">
    <property type="entry name" value="TonB-dependent receptor, plug domain"/>
    <property type="match status" value="1"/>
</dbReference>
<evidence type="ECO:0000256" key="2">
    <source>
        <dbReference type="ARBA" id="ARBA00009810"/>
    </source>
</evidence>
<proteinExistence type="inferred from homology"/>
<dbReference type="PANTHER" id="PTHR47234">
    <property type="match status" value="1"/>
</dbReference>
<evidence type="ECO:0000256" key="12">
    <source>
        <dbReference type="SAM" id="SignalP"/>
    </source>
</evidence>
<keyword evidence="8 15" id="KW-0675">Receptor</keyword>
<dbReference type="InterPro" id="IPR000531">
    <property type="entry name" value="Beta-barrel_TonB"/>
</dbReference>
<dbReference type="InterPro" id="IPR012910">
    <property type="entry name" value="Plug_dom"/>
</dbReference>
<feature type="domain" description="TonB-dependent receptor-like beta-barrel" evidence="13">
    <location>
        <begin position="327"/>
        <end position="761"/>
    </location>
</feature>
<evidence type="ECO:0000256" key="11">
    <source>
        <dbReference type="RuleBase" id="RU003357"/>
    </source>
</evidence>
<sequence length="800" mass="85053">MFATTPLRNAVLLSLYGAAALSLAPSAFAQTAPEAKADSAIQSVSIVGSRRATSSSTDTVVPVDIIPMSKSTEQGGQFDLAQTLTYISPSFNSTRQSGSDGADLVDSAALRGLGSDQTLVLVNGKRRHTTALVNLFGARNRGNTGTDMNTIPLLAIKDVQVLRDGAAAQYGSDAIAGVMDIGLKKSKGCEAVAGFSEYSKRDGKNYMTSAYCGFGIGNGGTLGITGEYLDRGRSNRADADNPRIIGDSKTKNQTIYLNGELPTVGTGKLYFTAGGQTRDASSAAFARGGVGSDDIPSRNSAAMYPNGFVPFINADIDDRYAILGHRSMVGDWNMDVSQTYGYNKMKYNISHTINASIANKDLLAGGKGISPDHFDAGGFSFQQLTTNLDLNHYYDGLVGDGLNVAFGGEYRSENYKIFAGEPGSYNDVDGVGFGGNAGSQGFPGFQPGDQVNAKRHSTAAYLDLEADLSKMVKLQGAVRYEKFSDFGSTVTGKLAGSVRVADSVLLRGSASTGFRAPSLQQVYFSSTFTDFIGGVPTDVVLAPNGGTVANAAGIPKLKEEKSTSFTLGTTWTPNAALSVTADLYDIKIKDRIVLSGRFNADTYPDLAERLAKLGVGEAQFFVNSVDTKTKGLDLTASHKTNFGSNKLTTFLALNVSKTEVTGIHAPASLKGFEDVLLSEKERLYIEQGAPRSKATLGFDYVTGPWESDLKIIHFGPQTLGTFDGTAAGVPNQHYESKTSADLSFTYTINQNMKFTFGGNNIFNVKPTTQNADQTDNGFKYESVQFGLNGASYFGRLFVKF</sequence>